<proteinExistence type="predicted"/>
<feature type="domain" description="MaoC-like" evidence="1">
    <location>
        <begin position="24"/>
        <end position="108"/>
    </location>
</feature>
<dbReference type="InterPro" id="IPR002539">
    <property type="entry name" value="MaoC-like_dom"/>
</dbReference>
<dbReference type="AlphaFoldDB" id="A0A170QAA3"/>
<protein>
    <recommendedName>
        <fullName evidence="1">MaoC-like domain-containing protein</fullName>
    </recommendedName>
</protein>
<dbReference type="SUPFAM" id="SSF54637">
    <property type="entry name" value="Thioesterase/thiol ester dehydrase-isomerase"/>
    <property type="match status" value="1"/>
</dbReference>
<sequence>MADQVFWDDVEEGTKLPEVVKNPTTQQLVKYAGASGDYYQIHYDLGFAKNNDLEDVILHGALKNAFLGHLVTKWMGPDGDLKRLACQYRGMDIPGTPVTAKGLVTKKYQDQGANMVDCEVWLENEKGERTTPGSATVALPSR</sequence>
<evidence type="ECO:0000259" key="1">
    <source>
        <dbReference type="Pfam" id="PF01575"/>
    </source>
</evidence>
<dbReference type="InterPro" id="IPR029069">
    <property type="entry name" value="HotDog_dom_sf"/>
</dbReference>
<dbReference type="Pfam" id="PF01575">
    <property type="entry name" value="MaoC_dehydratas"/>
    <property type="match status" value="1"/>
</dbReference>
<gene>
    <name evidence="2" type="ORF">MGWOODY_Clf1270</name>
</gene>
<evidence type="ECO:0000313" key="2">
    <source>
        <dbReference type="EMBL" id="CUV02653.1"/>
    </source>
</evidence>
<dbReference type="EMBL" id="FAXA01000282">
    <property type="protein sequence ID" value="CUV02653.1"/>
    <property type="molecule type" value="Genomic_DNA"/>
</dbReference>
<name>A0A170QAA3_9ZZZZ</name>
<accession>A0A170QAA3</accession>
<reference evidence="2" key="1">
    <citation type="submission" date="2015-10" db="EMBL/GenBank/DDBJ databases">
        <authorList>
            <person name="Gilbert D.G."/>
        </authorList>
    </citation>
    <scope>NUCLEOTIDE SEQUENCE</scope>
</reference>
<organism evidence="2">
    <name type="scientific">hydrothermal vent metagenome</name>
    <dbReference type="NCBI Taxonomy" id="652676"/>
    <lineage>
        <taxon>unclassified sequences</taxon>
        <taxon>metagenomes</taxon>
        <taxon>ecological metagenomes</taxon>
    </lineage>
</organism>
<dbReference type="Gene3D" id="3.10.129.10">
    <property type="entry name" value="Hotdog Thioesterase"/>
    <property type="match status" value="1"/>
</dbReference>